<reference evidence="4" key="2">
    <citation type="submission" date="2025-09" db="UniProtKB">
        <authorList>
            <consortium name="Ensembl"/>
        </authorList>
    </citation>
    <scope>IDENTIFICATION</scope>
</reference>
<dbReference type="Pfam" id="PF14893">
    <property type="entry name" value="PNMA"/>
    <property type="match status" value="1"/>
</dbReference>
<dbReference type="Proteomes" id="UP000265020">
    <property type="component" value="Unassembled WGS sequence"/>
</dbReference>
<dbReference type="PROSITE" id="PS50158">
    <property type="entry name" value="ZF_CCHC"/>
    <property type="match status" value="1"/>
</dbReference>
<evidence type="ECO:0000313" key="5">
    <source>
        <dbReference type="Proteomes" id="UP000265020"/>
    </source>
</evidence>
<dbReference type="GO" id="GO:0003676">
    <property type="term" value="F:nucleic acid binding"/>
    <property type="evidence" value="ECO:0007669"/>
    <property type="project" value="InterPro"/>
</dbReference>
<keyword evidence="1" id="KW-0862">Zinc</keyword>
<name>A0A3Q2DJ08_CYPVA</name>
<dbReference type="GO" id="GO:0008270">
    <property type="term" value="F:zinc ion binding"/>
    <property type="evidence" value="ECO:0007669"/>
    <property type="project" value="UniProtKB-KW"/>
</dbReference>
<feature type="domain" description="CCHC-type" evidence="3">
    <location>
        <begin position="353"/>
        <end position="368"/>
    </location>
</feature>
<feature type="compositionally biased region" description="Polar residues" evidence="2">
    <location>
        <begin position="305"/>
        <end position="314"/>
    </location>
</feature>
<protein>
    <recommendedName>
        <fullName evidence="3">CCHC-type domain-containing protein</fullName>
    </recommendedName>
</protein>
<dbReference type="GeneTree" id="ENSGT01030000235119"/>
<organism evidence="4 5">
    <name type="scientific">Cyprinodon variegatus</name>
    <name type="common">Sheepshead minnow</name>
    <dbReference type="NCBI Taxonomy" id="28743"/>
    <lineage>
        <taxon>Eukaryota</taxon>
        <taxon>Metazoa</taxon>
        <taxon>Chordata</taxon>
        <taxon>Craniata</taxon>
        <taxon>Vertebrata</taxon>
        <taxon>Euteleostomi</taxon>
        <taxon>Actinopterygii</taxon>
        <taxon>Neopterygii</taxon>
        <taxon>Teleostei</taxon>
        <taxon>Neoteleostei</taxon>
        <taxon>Acanthomorphata</taxon>
        <taxon>Ovalentaria</taxon>
        <taxon>Atherinomorphae</taxon>
        <taxon>Cyprinodontiformes</taxon>
        <taxon>Cyprinodontidae</taxon>
        <taxon>Cyprinodon</taxon>
    </lineage>
</organism>
<sequence>MTVHFKEQMDELAAAYNVSPVTLSQVAATQIYGKTDHPKGALASTPAAALRAQPSHNPRVVVSADSNQPCGSKQTPNDSLLINPLPADVQKVIVEHIVKHDSPVHLPTTRELRLFSGNFPKPPSEVDFGVWRLRIKQVLNDSSVPEVQQRRTLLDSLLAPALTVALSIGPQASPSAYLQELDMAYGNVTGGEELYIQFLETHQNSGERASDYLRRLQTLLQEVVESNGVAKRDADSQLLKQFLRGCWDDMLLTTLHLKEPLTGTPKRNIPFSELLFRIRTYEKESQLKEMEQLEERVRQLEAELQKNTPAQNDSSLRHERTGRRFPQRAKSSTLAPPVSAVPAENLIRTGKFCYNCGEDSHMLPQCTNPTNAVLVQKKLCTKALNIGCGNSHNLWEQIGLLRAKQHLST</sequence>
<keyword evidence="1" id="KW-0479">Metal-binding</keyword>
<keyword evidence="1" id="KW-0863">Zinc-finger</keyword>
<feature type="region of interest" description="Disordered" evidence="2">
    <location>
        <begin position="303"/>
        <end position="337"/>
    </location>
</feature>
<evidence type="ECO:0000256" key="1">
    <source>
        <dbReference type="PROSITE-ProRule" id="PRU00047"/>
    </source>
</evidence>
<dbReference type="InterPro" id="IPR048270">
    <property type="entry name" value="PNMA_C"/>
</dbReference>
<dbReference type="OMA" id="CGEDSHM"/>
<dbReference type="STRING" id="28743.ENSCVAP00000019198"/>
<proteinExistence type="predicted"/>
<dbReference type="PANTHER" id="PTHR23095:SF53">
    <property type="entry name" value="ZINC FINGER CCHC DOMAIN-CONTAINING PROTEIN 12-LIKE"/>
    <property type="match status" value="1"/>
</dbReference>
<accession>A0A3Q2DJ08</accession>
<dbReference type="AlphaFoldDB" id="A0A3Q2DJ08"/>
<evidence type="ECO:0000256" key="2">
    <source>
        <dbReference type="SAM" id="MobiDB-lite"/>
    </source>
</evidence>
<reference evidence="4" key="1">
    <citation type="submission" date="2025-08" db="UniProtKB">
        <authorList>
            <consortium name="Ensembl"/>
        </authorList>
    </citation>
    <scope>IDENTIFICATION</scope>
</reference>
<evidence type="ECO:0000259" key="3">
    <source>
        <dbReference type="PROSITE" id="PS50158"/>
    </source>
</evidence>
<keyword evidence="5" id="KW-1185">Reference proteome</keyword>
<dbReference type="InterPro" id="IPR001878">
    <property type="entry name" value="Znf_CCHC"/>
</dbReference>
<evidence type="ECO:0000313" key="4">
    <source>
        <dbReference type="Ensembl" id="ENSCVAP00000019198.1"/>
    </source>
</evidence>
<dbReference type="InterPro" id="IPR026523">
    <property type="entry name" value="PNMA"/>
</dbReference>
<dbReference type="PANTHER" id="PTHR23095">
    <property type="entry name" value="PARANEOPLASTIC ANTIGEN"/>
    <property type="match status" value="1"/>
</dbReference>
<dbReference type="Ensembl" id="ENSCVAT00000028322.1">
    <property type="protein sequence ID" value="ENSCVAP00000019198.1"/>
    <property type="gene ID" value="ENSCVAG00000022551.1"/>
</dbReference>